<feature type="compositionally biased region" description="Polar residues" evidence="1">
    <location>
        <begin position="69"/>
        <end position="83"/>
    </location>
</feature>
<evidence type="ECO:0000256" key="1">
    <source>
        <dbReference type="SAM" id="MobiDB-lite"/>
    </source>
</evidence>
<comment type="caution">
    <text evidence="2">The sequence shown here is derived from an EMBL/GenBank/DDBJ whole genome shotgun (WGS) entry which is preliminary data.</text>
</comment>
<dbReference type="EMBL" id="JASCZI010063023">
    <property type="protein sequence ID" value="MED6141003.1"/>
    <property type="molecule type" value="Genomic_DNA"/>
</dbReference>
<sequence>MVHLDHETRVGAHRIFSVVLVPSSVCPQPQHSADIQRMLSRHTSVFSSSAALFEKLERNPATNKEENYSDANNGDSSFLNRLKSTYSRTTSRRSSSAESLQKNNSKGSSSIRNRFRSTSTRKTQQSGTEEEDNTTDSSNKQLALPLRLSSHQITLMLSSIWAQSVYSLNTPENFEAIAHTFSLVLLVAQSKNSSHEALTESFQLAFSLRSISLNDKVKLQPSRRRSLFTLATSMIVFTSKAYNIGSLISIAKTPLTEKTADPFLQLLNDSKLQVVLDTARHSGRVYGSKEDDAAALKSLSAIKLTESQSKESFAKMIVRGLGISPEESITLKEQLLREFSPDDACPLGAQLSAETTEIYQAGMKDDKHSDMVDIPLFTVDDDIPSETQAHPNAYQPSENTILLSVDDILGSVSDTTPHVGRISTSTAPDMTYKEMALHCENLLVGKQEKMNVFMASNPLHSFRFAPPMDWDKDTSANSTRQLNLPMSGNPFLDTPNTLADGAPRHCGGTAYQRQPNFFQLPAARPYDNFLKAAGC</sequence>
<feature type="compositionally biased region" description="Basic and acidic residues" evidence="1">
    <location>
        <begin position="58"/>
        <end position="67"/>
    </location>
</feature>
<organism evidence="2 3">
    <name type="scientific">Stylosanthes scabra</name>
    <dbReference type="NCBI Taxonomy" id="79078"/>
    <lineage>
        <taxon>Eukaryota</taxon>
        <taxon>Viridiplantae</taxon>
        <taxon>Streptophyta</taxon>
        <taxon>Embryophyta</taxon>
        <taxon>Tracheophyta</taxon>
        <taxon>Spermatophyta</taxon>
        <taxon>Magnoliopsida</taxon>
        <taxon>eudicotyledons</taxon>
        <taxon>Gunneridae</taxon>
        <taxon>Pentapetalae</taxon>
        <taxon>rosids</taxon>
        <taxon>fabids</taxon>
        <taxon>Fabales</taxon>
        <taxon>Fabaceae</taxon>
        <taxon>Papilionoideae</taxon>
        <taxon>50 kb inversion clade</taxon>
        <taxon>dalbergioids sensu lato</taxon>
        <taxon>Dalbergieae</taxon>
        <taxon>Pterocarpus clade</taxon>
        <taxon>Stylosanthes</taxon>
    </lineage>
</organism>
<name>A0ABU6SZ54_9FABA</name>
<dbReference type="Proteomes" id="UP001341840">
    <property type="component" value="Unassembled WGS sequence"/>
</dbReference>
<feature type="compositionally biased region" description="Low complexity" evidence="1">
    <location>
        <begin position="84"/>
        <end position="96"/>
    </location>
</feature>
<protein>
    <submittedName>
        <fullName evidence="2">Uncharacterized protein</fullName>
    </submittedName>
</protein>
<dbReference type="PANTHER" id="PTHR46087">
    <property type="entry name" value="PUTATIVE, EXPRESSED-RELATED"/>
    <property type="match status" value="1"/>
</dbReference>
<accession>A0ABU6SZ54</accession>
<reference evidence="2 3" key="1">
    <citation type="journal article" date="2023" name="Plants (Basel)">
        <title>Bridging the Gap: Combining Genomics and Transcriptomics Approaches to Understand Stylosanthes scabra, an Orphan Legume from the Brazilian Caatinga.</title>
        <authorList>
            <person name="Ferreira-Neto J.R.C."/>
            <person name="da Silva M.D."/>
            <person name="Binneck E."/>
            <person name="de Melo N.F."/>
            <person name="da Silva R.H."/>
            <person name="de Melo A.L.T.M."/>
            <person name="Pandolfi V."/>
            <person name="Bustamante F.O."/>
            <person name="Brasileiro-Vidal A.C."/>
            <person name="Benko-Iseppon A.M."/>
        </authorList>
    </citation>
    <scope>NUCLEOTIDE SEQUENCE [LARGE SCALE GENOMIC DNA]</scope>
    <source>
        <tissue evidence="2">Leaves</tissue>
    </source>
</reference>
<keyword evidence="3" id="KW-1185">Reference proteome</keyword>
<feature type="region of interest" description="Disordered" evidence="1">
    <location>
        <begin position="58"/>
        <end position="139"/>
    </location>
</feature>
<gene>
    <name evidence="2" type="ORF">PIB30_099095</name>
</gene>
<feature type="compositionally biased region" description="Polar residues" evidence="1">
    <location>
        <begin position="97"/>
        <end position="127"/>
    </location>
</feature>
<evidence type="ECO:0000313" key="3">
    <source>
        <dbReference type="Proteomes" id="UP001341840"/>
    </source>
</evidence>
<dbReference type="InterPro" id="IPR055296">
    <property type="entry name" value="SRL2-like"/>
</dbReference>
<evidence type="ECO:0000313" key="2">
    <source>
        <dbReference type="EMBL" id="MED6141003.1"/>
    </source>
</evidence>
<proteinExistence type="predicted"/>
<dbReference type="PANTHER" id="PTHR46087:SF7">
    <property type="entry name" value="CYCLIN-LIKE PROTEIN"/>
    <property type="match status" value="1"/>
</dbReference>